<proteinExistence type="predicted"/>
<dbReference type="EMBL" id="BAAACA010000004">
    <property type="protein sequence ID" value="GAA0579382.1"/>
    <property type="molecule type" value="Genomic_DNA"/>
</dbReference>
<dbReference type="Gene3D" id="2.60.120.860">
    <property type="match status" value="1"/>
</dbReference>
<dbReference type="Pfam" id="PF22768">
    <property type="entry name" value="SPP1_Dit"/>
    <property type="match status" value="1"/>
</dbReference>
<evidence type="ECO:0000313" key="3">
    <source>
        <dbReference type="Proteomes" id="UP001500668"/>
    </source>
</evidence>
<evidence type="ECO:0000259" key="1">
    <source>
        <dbReference type="Pfam" id="PF22768"/>
    </source>
</evidence>
<gene>
    <name evidence="2" type="ORF">GCM10010394_04920</name>
</gene>
<dbReference type="RefSeq" id="WP_344069364.1">
    <property type="nucleotide sequence ID" value="NZ_BAAACA010000004.1"/>
</dbReference>
<dbReference type="Proteomes" id="UP001500668">
    <property type="component" value="Unassembled WGS sequence"/>
</dbReference>
<protein>
    <recommendedName>
        <fullName evidence="1">Siphovirus-type tail component C-terminal domain-containing protein</fullName>
    </recommendedName>
</protein>
<comment type="caution">
    <text evidence="2">The sequence shown here is derived from an EMBL/GenBank/DDBJ whole genome shotgun (WGS) entry which is preliminary data.</text>
</comment>
<keyword evidence="3" id="KW-1185">Reference proteome</keyword>
<organism evidence="2 3">
    <name type="scientific">Streptomyces crystallinus</name>
    <dbReference type="NCBI Taxonomy" id="68191"/>
    <lineage>
        <taxon>Bacteria</taxon>
        <taxon>Bacillati</taxon>
        <taxon>Actinomycetota</taxon>
        <taxon>Actinomycetes</taxon>
        <taxon>Kitasatosporales</taxon>
        <taxon>Streptomycetaceae</taxon>
        <taxon>Streptomyces</taxon>
    </lineage>
</organism>
<name>A0ABN1F0M6_9ACTN</name>
<feature type="domain" description="Siphovirus-type tail component C-terminal" evidence="1">
    <location>
        <begin position="227"/>
        <end position="318"/>
    </location>
</feature>
<evidence type="ECO:0000313" key="2">
    <source>
        <dbReference type="EMBL" id="GAA0579382.1"/>
    </source>
</evidence>
<dbReference type="InterPro" id="IPR054738">
    <property type="entry name" value="Siphovirus-type_tail_C"/>
</dbReference>
<accession>A0ABN1F0M6</accession>
<reference evidence="2 3" key="1">
    <citation type="journal article" date="2019" name="Int. J. Syst. Evol. Microbiol.">
        <title>The Global Catalogue of Microorganisms (GCM) 10K type strain sequencing project: providing services to taxonomists for standard genome sequencing and annotation.</title>
        <authorList>
            <consortium name="The Broad Institute Genomics Platform"/>
            <consortium name="The Broad Institute Genome Sequencing Center for Infectious Disease"/>
            <person name="Wu L."/>
            <person name="Ma J."/>
        </authorList>
    </citation>
    <scope>NUCLEOTIDE SEQUENCE [LARGE SCALE GENOMIC DNA]</scope>
    <source>
        <strain evidence="2 3">JCM 5067</strain>
    </source>
</reference>
<sequence>MPIPATYNDRPDIGQPDDAAYTPVSWPRTFLAWSGSNGDIIPLTGDITGRNTPAGIALTKGPAGLGMPTFDLKADQLPNLPGGLFRSNRATTRDITIPLIIRGVDRVSFTRMHNRLLRALNPEAGPGWITATEGDGIARHLECYYVSGAEGSETEENAGFNWIKLALVLRAMDPYWYSSAERQYDWHLDTGTAVPFLSSATYPGFFPMRISSASFNSGGLVDAPNDSSVEAWPVWTVTGPLTGLALENVTTGQSFRLRDNVSVPAGKALVIDTRPGIKSVQLDGANAWPQMTTDSALWPLRPGKNRLRVTASGVGPTTLIRLHHVPRYLSYIGG</sequence>